<reference evidence="2 3" key="1">
    <citation type="submission" date="2019-01" db="EMBL/GenBank/DDBJ databases">
        <title>Sequencing of cultivated peanut Arachis hypogaea provides insights into genome evolution and oil improvement.</title>
        <authorList>
            <person name="Chen X."/>
        </authorList>
    </citation>
    <scope>NUCLEOTIDE SEQUENCE [LARGE SCALE GENOMIC DNA]</scope>
    <source>
        <strain evidence="3">cv. Fuhuasheng</strain>
        <tissue evidence="2">Leaves</tissue>
    </source>
</reference>
<dbReference type="Proteomes" id="UP000289738">
    <property type="component" value="Chromosome A07"/>
</dbReference>
<evidence type="ECO:0000256" key="1">
    <source>
        <dbReference type="ARBA" id="ARBA00007626"/>
    </source>
</evidence>
<gene>
    <name evidence="2" type="ORF">Ahy_A07g033317</name>
</gene>
<dbReference type="EMBL" id="SDMP01000007">
    <property type="protein sequence ID" value="RYR47387.1"/>
    <property type="molecule type" value="Genomic_DNA"/>
</dbReference>
<dbReference type="InterPro" id="IPR011990">
    <property type="entry name" value="TPR-like_helical_dom_sf"/>
</dbReference>
<evidence type="ECO:0000313" key="2">
    <source>
        <dbReference type="EMBL" id="RYR47387.1"/>
    </source>
</evidence>
<organism evidence="2 3">
    <name type="scientific">Arachis hypogaea</name>
    <name type="common">Peanut</name>
    <dbReference type="NCBI Taxonomy" id="3818"/>
    <lineage>
        <taxon>Eukaryota</taxon>
        <taxon>Viridiplantae</taxon>
        <taxon>Streptophyta</taxon>
        <taxon>Embryophyta</taxon>
        <taxon>Tracheophyta</taxon>
        <taxon>Spermatophyta</taxon>
        <taxon>Magnoliopsida</taxon>
        <taxon>eudicotyledons</taxon>
        <taxon>Gunneridae</taxon>
        <taxon>Pentapetalae</taxon>
        <taxon>rosids</taxon>
        <taxon>fabids</taxon>
        <taxon>Fabales</taxon>
        <taxon>Fabaceae</taxon>
        <taxon>Papilionoideae</taxon>
        <taxon>50 kb inversion clade</taxon>
        <taxon>dalbergioids sensu lato</taxon>
        <taxon>Dalbergieae</taxon>
        <taxon>Pterocarpus clade</taxon>
        <taxon>Arachis</taxon>
    </lineage>
</organism>
<name>A0A445C8V2_ARAHY</name>
<comment type="similarity">
    <text evidence="1">Belongs to the PPR family. P subfamily.</text>
</comment>
<proteinExistence type="inferred from homology"/>
<sequence>MLKLYVRVIEYAKFDSLTREMLSRDMFDYLVPVFMDQVLSEWSAIKDTDRLESLLLRMEADPKATINLITYSIATKAYIQVGQHEKAYAMLRKSEDIIELKRRRAACESLLTMYSSMGKKTMFIVFRICVK</sequence>
<keyword evidence="3" id="KW-1185">Reference proteome</keyword>
<evidence type="ECO:0000313" key="3">
    <source>
        <dbReference type="Proteomes" id="UP000289738"/>
    </source>
</evidence>
<accession>A0A445C8V2</accession>
<dbReference type="PANTHER" id="PTHR45717">
    <property type="entry name" value="OS12G0527900 PROTEIN"/>
    <property type="match status" value="1"/>
</dbReference>
<dbReference type="PANTHER" id="PTHR45717:SF10">
    <property type="entry name" value="OS10G0501000 PROTEIN"/>
    <property type="match status" value="1"/>
</dbReference>
<protein>
    <submittedName>
        <fullName evidence="2">Uncharacterized protein</fullName>
    </submittedName>
</protein>
<dbReference type="GO" id="GO:0005739">
    <property type="term" value="C:mitochondrion"/>
    <property type="evidence" value="ECO:0007669"/>
    <property type="project" value="TreeGrafter"/>
</dbReference>
<dbReference type="AlphaFoldDB" id="A0A445C8V2"/>
<dbReference type="Gene3D" id="1.25.40.10">
    <property type="entry name" value="Tetratricopeptide repeat domain"/>
    <property type="match status" value="1"/>
</dbReference>
<comment type="caution">
    <text evidence="2">The sequence shown here is derived from an EMBL/GenBank/DDBJ whole genome shotgun (WGS) entry which is preliminary data.</text>
</comment>